<dbReference type="EMBL" id="GL437468">
    <property type="protein sequence ID" value="EFN70445.1"/>
    <property type="molecule type" value="Genomic_DNA"/>
</dbReference>
<protein>
    <submittedName>
        <fullName evidence="1">Uncharacterized protein</fullName>
    </submittedName>
</protein>
<keyword evidence="2" id="KW-1185">Reference proteome</keyword>
<name>E2A808_CAMFO</name>
<evidence type="ECO:0000313" key="2">
    <source>
        <dbReference type="Proteomes" id="UP000000311"/>
    </source>
</evidence>
<dbReference type="AlphaFoldDB" id="E2A808"/>
<gene>
    <name evidence="1" type="ORF">EAG_08740</name>
</gene>
<dbReference type="InParanoid" id="E2A808"/>
<organism evidence="2">
    <name type="scientific">Camponotus floridanus</name>
    <name type="common">Florida carpenter ant</name>
    <dbReference type="NCBI Taxonomy" id="104421"/>
    <lineage>
        <taxon>Eukaryota</taxon>
        <taxon>Metazoa</taxon>
        <taxon>Ecdysozoa</taxon>
        <taxon>Arthropoda</taxon>
        <taxon>Hexapoda</taxon>
        <taxon>Insecta</taxon>
        <taxon>Pterygota</taxon>
        <taxon>Neoptera</taxon>
        <taxon>Endopterygota</taxon>
        <taxon>Hymenoptera</taxon>
        <taxon>Apocrita</taxon>
        <taxon>Aculeata</taxon>
        <taxon>Formicoidea</taxon>
        <taxon>Formicidae</taxon>
        <taxon>Formicinae</taxon>
        <taxon>Camponotus</taxon>
    </lineage>
</organism>
<reference evidence="1 2" key="1">
    <citation type="journal article" date="2010" name="Science">
        <title>Genomic comparison of the ants Camponotus floridanus and Harpegnathos saltator.</title>
        <authorList>
            <person name="Bonasio R."/>
            <person name="Zhang G."/>
            <person name="Ye C."/>
            <person name="Mutti N.S."/>
            <person name="Fang X."/>
            <person name="Qin N."/>
            <person name="Donahue G."/>
            <person name="Yang P."/>
            <person name="Li Q."/>
            <person name="Li C."/>
            <person name="Zhang P."/>
            <person name="Huang Z."/>
            <person name="Berger S.L."/>
            <person name="Reinberg D."/>
            <person name="Wang J."/>
            <person name="Liebig J."/>
        </authorList>
    </citation>
    <scope>NUCLEOTIDE SEQUENCE [LARGE SCALE GENOMIC DNA]</scope>
    <source>
        <strain evidence="2">C129</strain>
    </source>
</reference>
<accession>E2A808</accession>
<sequence>MSRFQVEKITAHGRDESGVDGVTTNRITIEQRDCKSIFTMFVISIISDKRFSKDRMSILLSTKAYPEIELLSNNETVVNHCQSMFAMFTISINSEKRFSRDRILLSIEAYPDVSKRMRENISINNNPDYNNSVTNIYTIHAQINLLPVKPVIKSSGQCPVIAVISSAPGAATLAQIQHVASRTEIIIMFSVYRAALTPFLKYILQNKKI</sequence>
<dbReference type="Proteomes" id="UP000000311">
    <property type="component" value="Unassembled WGS sequence"/>
</dbReference>
<proteinExistence type="predicted"/>
<evidence type="ECO:0000313" key="1">
    <source>
        <dbReference type="EMBL" id="EFN70445.1"/>
    </source>
</evidence>